<dbReference type="OrthoDB" id="5981483at2759"/>
<dbReference type="Proteomes" id="UP000225706">
    <property type="component" value="Unassembled WGS sequence"/>
</dbReference>
<accession>A0A2B4RLD6</accession>
<proteinExistence type="predicted"/>
<evidence type="ECO:0000259" key="4">
    <source>
        <dbReference type="PROSITE" id="PS50011"/>
    </source>
</evidence>
<evidence type="ECO:0000313" key="5">
    <source>
        <dbReference type="EMBL" id="PFX18411.1"/>
    </source>
</evidence>
<dbReference type="InterPro" id="IPR017441">
    <property type="entry name" value="Protein_kinase_ATP_BS"/>
</dbReference>
<evidence type="ECO:0000256" key="1">
    <source>
        <dbReference type="ARBA" id="ARBA00022741"/>
    </source>
</evidence>
<dbReference type="GO" id="GO:0005524">
    <property type="term" value="F:ATP binding"/>
    <property type="evidence" value="ECO:0007669"/>
    <property type="project" value="UniProtKB-UniRule"/>
</dbReference>
<dbReference type="AlphaFoldDB" id="A0A2B4RLD6"/>
<dbReference type="Gene3D" id="1.10.510.10">
    <property type="entry name" value="Transferase(Phosphotransferase) domain 1"/>
    <property type="match status" value="1"/>
</dbReference>
<dbReference type="Pfam" id="PF00069">
    <property type="entry name" value="Pkinase"/>
    <property type="match status" value="1"/>
</dbReference>
<dbReference type="PANTHER" id="PTHR26392">
    <property type="entry name" value="MITOGEN-ACTIVATED PROTEIN KINASE KINASE KINASE 7-RELATED"/>
    <property type="match status" value="1"/>
</dbReference>
<reference evidence="6" key="1">
    <citation type="journal article" date="2017" name="bioRxiv">
        <title>Comparative analysis of the genomes of Stylophora pistillata and Acropora digitifera provides evidence for extensive differences between species of corals.</title>
        <authorList>
            <person name="Voolstra C.R."/>
            <person name="Li Y."/>
            <person name="Liew Y.J."/>
            <person name="Baumgarten S."/>
            <person name="Zoccola D."/>
            <person name="Flot J.-F."/>
            <person name="Tambutte S."/>
            <person name="Allemand D."/>
            <person name="Aranda M."/>
        </authorList>
    </citation>
    <scope>NUCLEOTIDE SEQUENCE [LARGE SCALE GENOMIC DNA]</scope>
</reference>
<evidence type="ECO:0000313" key="6">
    <source>
        <dbReference type="Proteomes" id="UP000225706"/>
    </source>
</evidence>
<dbReference type="SUPFAM" id="SSF56112">
    <property type="entry name" value="Protein kinase-like (PK-like)"/>
    <property type="match status" value="1"/>
</dbReference>
<dbReference type="InterPro" id="IPR008271">
    <property type="entry name" value="Ser/Thr_kinase_AS"/>
</dbReference>
<dbReference type="PROSITE" id="PS00107">
    <property type="entry name" value="PROTEIN_KINASE_ATP"/>
    <property type="match status" value="1"/>
</dbReference>
<keyword evidence="6" id="KW-1185">Reference proteome</keyword>
<keyword evidence="5" id="KW-0808">Transferase</keyword>
<feature type="domain" description="Protein kinase" evidence="4">
    <location>
        <begin position="663"/>
        <end position="921"/>
    </location>
</feature>
<sequence>MSWPSYKLVYLLSELGKIARERQEEFPSRCALFVCNKWDQVPEEEAVEVKEHIVGKLTEWWPGLLPESQIIYMSAKNALDAQSRGEIKADFITLMNGIRSFVVKWIEQRLEIHWRWLDFVMYQLICQTKMVTMNATRDRKKVKKNMNTILYRLEVLQRQQTQLIGRIRIDMTARANEVERKLCEFLKSEDLRAKIACQLSGSLPSISELDEELQVILQQWEDKNHVFANAFTLPLQQFLEQHNLAKMQILNLQHDISEGVVSMATPIYTHCNFSASLIFILDLLAERLGIFKVKSVDRIDNTTDMIRGMEDPGISCEGTKTIDETKTHTEAASKTSLNKARWTAHQVTEFTDSFSVSRRSNARWLDFVMYQLICQTKMVTMNVTRDRKKVKKNMDTILYRLEVLQRQQTQLIGRIRIDMTARANEVERKLCEFLKSEDLRAKIAFQLSGSLPSISELDEELQVILQQWEDKNHVFANAFTLPLQQFLEQHNLAKMQILNLQHDISEGVVSMATPIYTHCNFSASLIFILDLVAERLGIFKGISRSLGERDTIIHMMNAFASSVRIRERFLKCVINGEAAKSIVNEMLKTHLKHLEQIGNQVPQMIEANKKLCEELRDNKESHQKIIEVYEPIMNGAFPIRGHLAAFGLREACVHCNDELEWKEEASSFLGSGTFASVYEGKMRRHGREQTVAVKVYRKPLQVENASLIVEEMTLLKKLDHPHIIKFLGTALVNKEDNVRMILVMERCTGNLKNHIFACRESVPGISGQTAGLRACRWAKEITAGLDFMHKEGVIHRDLKLENILLTEKHSVRIGDVGVSKEACKITGTVKGSPVYMAPEVFHSKLYDFKADIYSFGIILWEMWFGRQAFSNVDLLNKQHFFRLVDYGCRPKDVEELKSPPRRWKELAERCWNEDPEKRRCR</sequence>
<name>A0A2B4RLD6_STYPI</name>
<dbReference type="SMART" id="SM00220">
    <property type="entry name" value="S_TKc"/>
    <property type="match status" value="1"/>
</dbReference>
<dbReference type="PROSITE" id="PS00108">
    <property type="entry name" value="PROTEIN_KINASE_ST"/>
    <property type="match status" value="1"/>
</dbReference>
<gene>
    <name evidence="5" type="primary">shkA</name>
    <name evidence="5" type="ORF">AWC38_SpisGene17225</name>
</gene>
<feature type="binding site" evidence="3">
    <location>
        <position position="694"/>
    </location>
    <ligand>
        <name>ATP</name>
        <dbReference type="ChEBI" id="CHEBI:30616"/>
    </ligand>
</feature>
<dbReference type="InterPro" id="IPR011009">
    <property type="entry name" value="Kinase-like_dom_sf"/>
</dbReference>
<dbReference type="InterPro" id="IPR000719">
    <property type="entry name" value="Prot_kinase_dom"/>
</dbReference>
<evidence type="ECO:0000256" key="2">
    <source>
        <dbReference type="ARBA" id="ARBA00022840"/>
    </source>
</evidence>
<dbReference type="EMBL" id="LSMT01000412">
    <property type="protein sequence ID" value="PFX18411.1"/>
    <property type="molecule type" value="Genomic_DNA"/>
</dbReference>
<keyword evidence="2 3" id="KW-0067">ATP-binding</keyword>
<dbReference type="GO" id="GO:0004672">
    <property type="term" value="F:protein kinase activity"/>
    <property type="evidence" value="ECO:0007669"/>
    <property type="project" value="InterPro"/>
</dbReference>
<dbReference type="PROSITE" id="PS50011">
    <property type="entry name" value="PROTEIN_KINASE_DOM"/>
    <property type="match status" value="1"/>
</dbReference>
<protein>
    <submittedName>
        <fullName evidence="5">Dual specificity protein kinase shkA</fullName>
    </submittedName>
</protein>
<dbReference type="PANTHER" id="PTHR26392:SF92">
    <property type="entry name" value="PROTEIN KINASE DOMAIN-CONTAINING PROTEIN"/>
    <property type="match status" value="1"/>
</dbReference>
<comment type="caution">
    <text evidence="5">The sequence shown here is derived from an EMBL/GenBank/DDBJ whole genome shotgun (WGS) entry which is preliminary data.</text>
</comment>
<keyword evidence="1 3" id="KW-0547">Nucleotide-binding</keyword>
<evidence type="ECO:0000256" key="3">
    <source>
        <dbReference type="PROSITE-ProRule" id="PRU10141"/>
    </source>
</evidence>
<organism evidence="5 6">
    <name type="scientific">Stylophora pistillata</name>
    <name type="common">Smooth cauliflower coral</name>
    <dbReference type="NCBI Taxonomy" id="50429"/>
    <lineage>
        <taxon>Eukaryota</taxon>
        <taxon>Metazoa</taxon>
        <taxon>Cnidaria</taxon>
        <taxon>Anthozoa</taxon>
        <taxon>Hexacorallia</taxon>
        <taxon>Scleractinia</taxon>
        <taxon>Astrocoeniina</taxon>
        <taxon>Pocilloporidae</taxon>
        <taxon>Stylophora</taxon>
    </lineage>
</organism>
<keyword evidence="5" id="KW-0418">Kinase</keyword>